<evidence type="ECO:0000256" key="2">
    <source>
        <dbReference type="SAM" id="Phobius"/>
    </source>
</evidence>
<keyword evidence="2" id="KW-0472">Membrane</keyword>
<name>J0WTK6_AURST</name>
<feature type="transmembrane region" description="Helical" evidence="2">
    <location>
        <begin position="134"/>
        <end position="157"/>
    </location>
</feature>
<feature type="transmembrane region" description="Helical" evidence="2">
    <location>
        <begin position="245"/>
        <end position="266"/>
    </location>
</feature>
<feature type="region of interest" description="Disordered" evidence="1">
    <location>
        <begin position="1"/>
        <end position="34"/>
    </location>
</feature>
<keyword evidence="2" id="KW-0812">Transmembrane</keyword>
<accession>J0WTK6</accession>
<dbReference type="EMBL" id="JH687884">
    <property type="protein sequence ID" value="EJD35658.1"/>
    <property type="molecule type" value="Genomic_DNA"/>
</dbReference>
<reference evidence="4" key="1">
    <citation type="journal article" date="2012" name="Science">
        <title>The Paleozoic origin of enzymatic lignin decomposition reconstructed from 31 fungal genomes.</title>
        <authorList>
            <person name="Floudas D."/>
            <person name="Binder M."/>
            <person name="Riley R."/>
            <person name="Barry K."/>
            <person name="Blanchette R.A."/>
            <person name="Henrissat B."/>
            <person name="Martinez A.T."/>
            <person name="Otillar R."/>
            <person name="Spatafora J.W."/>
            <person name="Yadav J.S."/>
            <person name="Aerts A."/>
            <person name="Benoit I."/>
            <person name="Boyd A."/>
            <person name="Carlson A."/>
            <person name="Copeland A."/>
            <person name="Coutinho P.M."/>
            <person name="de Vries R.P."/>
            <person name="Ferreira P."/>
            <person name="Findley K."/>
            <person name="Foster B."/>
            <person name="Gaskell J."/>
            <person name="Glotzer D."/>
            <person name="Gorecki P."/>
            <person name="Heitman J."/>
            <person name="Hesse C."/>
            <person name="Hori C."/>
            <person name="Igarashi K."/>
            <person name="Jurgens J.A."/>
            <person name="Kallen N."/>
            <person name="Kersten P."/>
            <person name="Kohler A."/>
            <person name="Kuees U."/>
            <person name="Kumar T.K.A."/>
            <person name="Kuo A."/>
            <person name="LaButti K."/>
            <person name="Larrondo L.F."/>
            <person name="Lindquist E."/>
            <person name="Ling A."/>
            <person name="Lombard V."/>
            <person name="Lucas S."/>
            <person name="Lundell T."/>
            <person name="Martin R."/>
            <person name="McLaughlin D.J."/>
            <person name="Morgenstern I."/>
            <person name="Morin E."/>
            <person name="Murat C."/>
            <person name="Nagy L.G."/>
            <person name="Nolan M."/>
            <person name="Ohm R.A."/>
            <person name="Patyshakuliyeva A."/>
            <person name="Rokas A."/>
            <person name="Ruiz-Duenas F.J."/>
            <person name="Sabat G."/>
            <person name="Salamov A."/>
            <person name="Samejima M."/>
            <person name="Schmutz J."/>
            <person name="Slot J.C."/>
            <person name="St John F."/>
            <person name="Stenlid J."/>
            <person name="Sun H."/>
            <person name="Sun S."/>
            <person name="Syed K."/>
            <person name="Tsang A."/>
            <person name="Wiebenga A."/>
            <person name="Young D."/>
            <person name="Pisabarro A."/>
            <person name="Eastwood D.C."/>
            <person name="Martin F."/>
            <person name="Cullen D."/>
            <person name="Grigoriev I.V."/>
            <person name="Hibbett D.S."/>
        </authorList>
    </citation>
    <scope>NUCLEOTIDE SEQUENCE [LARGE SCALE GENOMIC DNA]</scope>
    <source>
        <strain evidence="4">TFB10046</strain>
    </source>
</reference>
<evidence type="ECO:0000256" key="1">
    <source>
        <dbReference type="SAM" id="MobiDB-lite"/>
    </source>
</evidence>
<dbReference type="InParanoid" id="J0WTK6"/>
<gene>
    <name evidence="3" type="ORF">AURDEDRAFT_117339</name>
</gene>
<keyword evidence="4" id="KW-1185">Reference proteome</keyword>
<evidence type="ECO:0000313" key="4">
    <source>
        <dbReference type="Proteomes" id="UP000006514"/>
    </source>
</evidence>
<evidence type="ECO:0000313" key="3">
    <source>
        <dbReference type="EMBL" id="EJD35658.1"/>
    </source>
</evidence>
<dbReference type="Proteomes" id="UP000006514">
    <property type="component" value="Unassembled WGS sequence"/>
</dbReference>
<feature type="transmembrane region" description="Helical" evidence="2">
    <location>
        <begin position="212"/>
        <end position="233"/>
    </location>
</feature>
<dbReference type="KEGG" id="adl:AURDEDRAFT_117339"/>
<protein>
    <submittedName>
        <fullName evidence="3">Uncharacterized protein</fullName>
    </submittedName>
</protein>
<keyword evidence="2" id="KW-1133">Transmembrane helix</keyword>
<sequence>MPESSRAGQANPIAVHTLHDPRPRPPPFKSGDESLNAHARMPHNVSQDNKGEYVAREASILAMAPHVASHLQAPPRANWGAPILPADGNPLTYQAFHNIPLVPPKASEETAALPPRVGGAGPERDRGFLLHSRALLPILAATSTFGAGLAFSTFFTVQQTFPGGVGAGHALRFLAWAFAAFAACMLTTLIWQVALVPDFHGFEGRLYRSKGAILFAVFAAFTSMAGGVVFLSLALTESADATVRAAAYTVVGAVAVAGVTTLPRLWMTGLRRARAAAADAKGHEI</sequence>
<dbReference type="AlphaFoldDB" id="J0WTK6"/>
<feature type="transmembrane region" description="Helical" evidence="2">
    <location>
        <begin position="169"/>
        <end position="191"/>
    </location>
</feature>
<proteinExistence type="predicted"/>
<organism evidence="3 4">
    <name type="scientific">Auricularia subglabra (strain TFB-10046 / SS5)</name>
    <name type="common">White-rot fungus</name>
    <name type="synonym">Auricularia delicata (strain TFB10046)</name>
    <dbReference type="NCBI Taxonomy" id="717982"/>
    <lineage>
        <taxon>Eukaryota</taxon>
        <taxon>Fungi</taxon>
        <taxon>Dikarya</taxon>
        <taxon>Basidiomycota</taxon>
        <taxon>Agaricomycotina</taxon>
        <taxon>Agaricomycetes</taxon>
        <taxon>Auriculariales</taxon>
        <taxon>Auriculariaceae</taxon>
        <taxon>Auricularia</taxon>
    </lineage>
</organism>